<name>A0A895YHV6_9ACTN</name>
<feature type="transmembrane region" description="Helical" evidence="2">
    <location>
        <begin position="396"/>
        <end position="417"/>
    </location>
</feature>
<accession>A0A895YHV6</accession>
<feature type="region of interest" description="Disordered" evidence="1">
    <location>
        <begin position="25"/>
        <end position="44"/>
    </location>
</feature>
<organism evidence="3 4">
    <name type="scientific">Natronosporangium hydrolyticum</name>
    <dbReference type="NCBI Taxonomy" id="2811111"/>
    <lineage>
        <taxon>Bacteria</taxon>
        <taxon>Bacillati</taxon>
        <taxon>Actinomycetota</taxon>
        <taxon>Actinomycetes</taxon>
        <taxon>Micromonosporales</taxon>
        <taxon>Micromonosporaceae</taxon>
        <taxon>Natronosporangium</taxon>
    </lineage>
</organism>
<feature type="transmembrane region" description="Helical" evidence="2">
    <location>
        <begin position="354"/>
        <end position="376"/>
    </location>
</feature>
<evidence type="ECO:0000313" key="4">
    <source>
        <dbReference type="Proteomes" id="UP000662857"/>
    </source>
</evidence>
<dbReference type="Proteomes" id="UP000662857">
    <property type="component" value="Chromosome"/>
</dbReference>
<dbReference type="KEGG" id="nhy:JQS43_04505"/>
<dbReference type="RefSeq" id="WP_239677795.1">
    <property type="nucleotide sequence ID" value="NZ_CP070499.1"/>
</dbReference>
<sequence length="465" mass="45738">MATRDDPPVPAQSAAPEELLTAAEAAHLAARSAPGESADMAGGAADAPAVAGVAGAAAAAGRAGRPGRASRGDRPRRAPLPLAAAVATGWAALLSFTPVALFVTLLIFVELGPTGLLDPLRVAAAGWLLGHGVALQTPEGPIGVAPLAIGALAAWRVARAGVHVTRAMGARHRRSFWHALLAAVVVAVGYGGLGALAGFVVGEQDWGVSVVVAGVTLAGFGLLAAGCGSLHATGVWRMWLARLPAAVPAGARAAVVAVAVVFASGAVLAGAAIAVDWREAGDMLAVYQTGVAGQAGLTLMCLAFAPNLMVWATAYLLGPGFAIGSDTVVRSSEVTAAQPLPPLPVFAGVPDGPLPTLGAVLLVVPVIAGALAGRGLARRLRAAALIRRIRAGWGQLLTAVVVAGAVAGLLIGAAAYLSGGPLLSGALTTLGPDPLPVAGFAAASVTVGGLIGAGASTALSRRRRA</sequence>
<keyword evidence="4" id="KW-1185">Reference proteome</keyword>
<dbReference type="EMBL" id="CP070499">
    <property type="protein sequence ID" value="QSB15615.1"/>
    <property type="molecule type" value="Genomic_DNA"/>
</dbReference>
<dbReference type="InterPro" id="IPR045931">
    <property type="entry name" value="DUF6350"/>
</dbReference>
<gene>
    <name evidence="3" type="ORF">JQS43_04505</name>
</gene>
<protein>
    <submittedName>
        <fullName evidence="3">Uncharacterized protein</fullName>
    </submittedName>
</protein>
<proteinExistence type="predicted"/>
<evidence type="ECO:0000313" key="3">
    <source>
        <dbReference type="EMBL" id="QSB15615.1"/>
    </source>
</evidence>
<dbReference type="AlphaFoldDB" id="A0A895YHV6"/>
<evidence type="ECO:0000256" key="1">
    <source>
        <dbReference type="SAM" id="MobiDB-lite"/>
    </source>
</evidence>
<feature type="transmembrane region" description="Helical" evidence="2">
    <location>
        <begin position="80"/>
        <end position="109"/>
    </location>
</feature>
<reference evidence="3" key="1">
    <citation type="submission" date="2021-02" db="EMBL/GenBank/DDBJ databases">
        <title>Natrosporangium hydrolyticum gen. nov., sp. nov, a haloalkaliphilic actinobacterium from a soda solonchak soil.</title>
        <authorList>
            <person name="Sorokin D.Y."/>
            <person name="Khijniak T.V."/>
            <person name="Zakharycheva A.P."/>
            <person name="Boueva O.V."/>
            <person name="Ariskina E.V."/>
            <person name="Hahnke R.L."/>
            <person name="Bunk B."/>
            <person name="Sproer C."/>
            <person name="Schumann P."/>
            <person name="Evtushenko L.I."/>
            <person name="Kublanov I.V."/>
        </authorList>
    </citation>
    <scope>NUCLEOTIDE SEQUENCE</scope>
    <source>
        <strain evidence="3">DSM 106523</strain>
    </source>
</reference>
<keyword evidence="2" id="KW-0812">Transmembrane</keyword>
<feature type="transmembrane region" description="Helical" evidence="2">
    <location>
        <begin position="206"/>
        <end position="232"/>
    </location>
</feature>
<evidence type="ECO:0000256" key="2">
    <source>
        <dbReference type="SAM" id="Phobius"/>
    </source>
</evidence>
<keyword evidence="2" id="KW-1133">Transmembrane helix</keyword>
<dbReference type="Pfam" id="PF19877">
    <property type="entry name" value="DUF6350"/>
    <property type="match status" value="1"/>
</dbReference>
<keyword evidence="2" id="KW-0472">Membrane</keyword>
<feature type="transmembrane region" description="Helical" evidence="2">
    <location>
        <begin position="437"/>
        <end position="459"/>
    </location>
</feature>
<feature type="transmembrane region" description="Helical" evidence="2">
    <location>
        <begin position="253"/>
        <end position="275"/>
    </location>
</feature>
<feature type="transmembrane region" description="Helical" evidence="2">
    <location>
        <begin position="179"/>
        <end position="200"/>
    </location>
</feature>